<dbReference type="InterPro" id="IPR036388">
    <property type="entry name" value="WH-like_DNA-bd_sf"/>
</dbReference>
<evidence type="ECO:0000313" key="2">
    <source>
        <dbReference type="EMBL" id="KZN59716.1"/>
    </source>
</evidence>
<comment type="caution">
    <text evidence="2">The sequence shown here is derived from an EMBL/GenBank/DDBJ whole genome shotgun (WGS) entry which is preliminary data.</text>
</comment>
<reference evidence="2 3" key="1">
    <citation type="submission" date="2013-07" db="EMBL/GenBank/DDBJ databases">
        <title>Comparative Genomic and Metabolomic Analysis of Twelve Strains of Pseudoalteromonas luteoviolacea.</title>
        <authorList>
            <person name="Vynne N.G."/>
            <person name="Mansson M."/>
            <person name="Gram L."/>
        </authorList>
    </citation>
    <scope>NUCLEOTIDE SEQUENCE [LARGE SCALE GENOMIC DNA]</scope>
    <source>
        <strain evidence="2 3">S4060-1</strain>
    </source>
</reference>
<dbReference type="Pfam" id="PF13884">
    <property type="entry name" value="Peptidase_S74"/>
    <property type="match status" value="1"/>
</dbReference>
<organism evidence="2 3">
    <name type="scientific">Pseudoalteromonas luteoviolacea S4060-1</name>
    <dbReference type="NCBI Taxonomy" id="1365257"/>
    <lineage>
        <taxon>Bacteria</taxon>
        <taxon>Pseudomonadati</taxon>
        <taxon>Pseudomonadota</taxon>
        <taxon>Gammaproteobacteria</taxon>
        <taxon>Alteromonadales</taxon>
        <taxon>Pseudoalteromonadaceae</taxon>
        <taxon>Pseudoalteromonas</taxon>
    </lineage>
</organism>
<dbReference type="AlphaFoldDB" id="A0A161Y015"/>
<dbReference type="Proteomes" id="UP000076661">
    <property type="component" value="Unassembled WGS sequence"/>
</dbReference>
<sequence>MKHSELNTELRGYFENGDIPTEDEFRKLIDAATDNRTTFSLVAHIFGMIVDCAVTEPLADLNEDLAEALAQYQLTVGESVLLYLQDNQSENGVYKFGYRQEDSGVIATLTKQAIDEFDGMLVKANRSKDNDASFYHYVSNEAGQNLQWEKVENFDVPDYYASSFRNARFPESVDLTQGGMSTNSVLTAGRIVGNGYDISNLNNASLPSQVDLTVIADDSKVKAKYFEGSGSLLTSLNANELKGGQVPSDMLDFAQITDIRDGSSEKVLNADHGQWLNQKVDRVANPLLSPVNVVCVETEADIDLSSAPNQIDGVTLQSGDLVLLTAQSNAAENRIWQYEANAKLVEPDSAHAILLRHGYAVEIQKGARHQHKVFVLLSRFENADGEIDNGWQPSAQITLAGMGIQVTNNQHAADIASSADVESERAYKLLDAALFKQKLTASEQGITADYTTKINEQKDRIDSILHASDADADSFKEIVDLINSIDTESDAAFATYVLENDARSQKIEEDLDGEITTRQQQVAGLQSSIQLEVSTRTAESANRYTKAESDQRFLKSLNTKLVGQVDITEATFNGDMNVTGAITATNDVTAYSDERLKSDIKNIENALDIVNKLDGVTFERVDFDDSRRYTGLVAQQVKGVFPEAVHQDGEYYSVAYGNLVGLLVESIKELNGKVASLQSKLVTLDSK</sequence>
<dbReference type="RefSeq" id="WP_063383120.1">
    <property type="nucleotide sequence ID" value="NZ_AUXX01000067.1"/>
</dbReference>
<dbReference type="PATRIC" id="fig|1365257.3.peg.5085"/>
<dbReference type="Gene3D" id="1.10.10.10">
    <property type="entry name" value="Winged helix-like DNA-binding domain superfamily/Winged helix DNA-binding domain"/>
    <property type="match status" value="1"/>
</dbReference>
<feature type="domain" description="Peptidase S74" evidence="1">
    <location>
        <begin position="592"/>
        <end position="681"/>
    </location>
</feature>
<gene>
    <name evidence="2" type="ORF">N478_08335</name>
</gene>
<dbReference type="EMBL" id="AUXX01000067">
    <property type="protein sequence ID" value="KZN59716.1"/>
    <property type="molecule type" value="Genomic_DNA"/>
</dbReference>
<dbReference type="PROSITE" id="PS51688">
    <property type="entry name" value="ICA"/>
    <property type="match status" value="1"/>
</dbReference>
<evidence type="ECO:0000259" key="1">
    <source>
        <dbReference type="PROSITE" id="PS51688"/>
    </source>
</evidence>
<name>A0A161Y015_9GAMM</name>
<dbReference type="InterPro" id="IPR030392">
    <property type="entry name" value="S74_ICA"/>
</dbReference>
<evidence type="ECO:0000313" key="3">
    <source>
        <dbReference type="Proteomes" id="UP000076661"/>
    </source>
</evidence>
<proteinExistence type="predicted"/>
<protein>
    <recommendedName>
        <fullName evidence="1">Peptidase S74 domain-containing protein</fullName>
    </recommendedName>
</protein>
<accession>A0A161Y015</accession>